<proteinExistence type="inferred from homology"/>
<dbReference type="EMBL" id="JAUIZM010000002">
    <property type="protein sequence ID" value="KAK1398068.1"/>
    <property type="molecule type" value="Genomic_DNA"/>
</dbReference>
<dbReference type="EC" id="3.4.16.-" evidence="10"/>
<dbReference type="GO" id="GO:0019748">
    <property type="term" value="P:secondary metabolic process"/>
    <property type="evidence" value="ECO:0007669"/>
    <property type="project" value="TreeGrafter"/>
</dbReference>
<dbReference type="InterPro" id="IPR033124">
    <property type="entry name" value="Ser_caboxypep_his_AS"/>
</dbReference>
<dbReference type="PROSITE" id="PS00560">
    <property type="entry name" value="CARBOXYPEPT_SER_HIS"/>
    <property type="match status" value="1"/>
</dbReference>
<comment type="similarity">
    <text evidence="2 10">Belongs to the peptidase S10 family.</text>
</comment>
<dbReference type="GO" id="GO:0016747">
    <property type="term" value="F:acyltransferase activity, transferring groups other than amino-acyl groups"/>
    <property type="evidence" value="ECO:0007669"/>
    <property type="project" value="TreeGrafter"/>
</dbReference>
<evidence type="ECO:0000256" key="4">
    <source>
        <dbReference type="ARBA" id="ARBA00022645"/>
    </source>
</evidence>
<dbReference type="Pfam" id="PF00450">
    <property type="entry name" value="Peptidase_S10"/>
    <property type="match status" value="1"/>
</dbReference>
<evidence type="ECO:0000256" key="9">
    <source>
        <dbReference type="ARBA" id="ARBA00023180"/>
    </source>
</evidence>
<dbReference type="PANTHER" id="PTHR11802:SF254">
    <property type="entry name" value="SERINE CARBOXYPEPTIDASE-LIKE 20"/>
    <property type="match status" value="1"/>
</dbReference>
<evidence type="ECO:0000256" key="5">
    <source>
        <dbReference type="ARBA" id="ARBA00022670"/>
    </source>
</evidence>
<keyword evidence="5 10" id="KW-0645">Protease</keyword>
<keyword evidence="8" id="KW-1015">Disulfide bond</keyword>
<reference evidence="11" key="1">
    <citation type="submission" date="2023-02" db="EMBL/GenBank/DDBJ databases">
        <title>Genome of toxic invasive species Heracleum sosnowskyi carries increased number of genes despite the absence of recent whole-genome duplications.</title>
        <authorList>
            <person name="Schelkunov M."/>
            <person name="Shtratnikova V."/>
            <person name="Makarenko M."/>
            <person name="Klepikova A."/>
            <person name="Omelchenko D."/>
            <person name="Novikova G."/>
            <person name="Obukhova E."/>
            <person name="Bogdanov V."/>
            <person name="Penin A."/>
            <person name="Logacheva M."/>
        </authorList>
    </citation>
    <scope>NUCLEOTIDE SEQUENCE</scope>
    <source>
        <strain evidence="11">Hsosn_3</strain>
        <tissue evidence="11">Leaf</tissue>
    </source>
</reference>
<name>A0AAD8J7Q6_9APIA</name>
<dbReference type="GO" id="GO:0004185">
    <property type="term" value="F:serine-type carboxypeptidase activity"/>
    <property type="evidence" value="ECO:0007669"/>
    <property type="project" value="UniProtKB-UniRule"/>
</dbReference>
<keyword evidence="9" id="KW-0325">Glycoprotein</keyword>
<dbReference type="GO" id="GO:0005576">
    <property type="term" value="C:extracellular region"/>
    <property type="evidence" value="ECO:0007669"/>
    <property type="project" value="UniProtKB-SubCell"/>
</dbReference>
<accession>A0AAD8J7Q6</accession>
<evidence type="ECO:0000256" key="3">
    <source>
        <dbReference type="ARBA" id="ARBA00022525"/>
    </source>
</evidence>
<evidence type="ECO:0000313" key="12">
    <source>
        <dbReference type="Proteomes" id="UP001237642"/>
    </source>
</evidence>
<feature type="chain" id="PRO_5041770895" description="Carboxypeptidase" evidence="10">
    <location>
        <begin position="22"/>
        <end position="496"/>
    </location>
</feature>
<dbReference type="InterPro" id="IPR018202">
    <property type="entry name" value="Ser_caboxypep_ser_AS"/>
</dbReference>
<dbReference type="PRINTS" id="PR00724">
    <property type="entry name" value="CRBOXYPTASEC"/>
</dbReference>
<keyword evidence="7 10" id="KW-0378">Hydrolase</keyword>
<comment type="subcellular location">
    <subcellularLocation>
        <location evidence="1">Secreted</location>
    </subcellularLocation>
</comment>
<dbReference type="Proteomes" id="UP001237642">
    <property type="component" value="Unassembled WGS sequence"/>
</dbReference>
<dbReference type="FunFam" id="3.40.50.1820:FF:000143">
    <property type="entry name" value="Carboxypeptidase"/>
    <property type="match status" value="1"/>
</dbReference>
<evidence type="ECO:0000256" key="1">
    <source>
        <dbReference type="ARBA" id="ARBA00004613"/>
    </source>
</evidence>
<evidence type="ECO:0000256" key="7">
    <source>
        <dbReference type="ARBA" id="ARBA00022801"/>
    </source>
</evidence>
<sequence>MGTNVNLFITTLLIYILLTLALTQSAPEGALIKQLPGLNVNLPSKHYSGYVPISEINGKKLFYYFVVSERNPSEDPVVLFLEGGYGCSGMAAFVHQHGPVSFEKVKPRGSMPKLHLNEYSWSKVSNIIYLDSPAGAGYSYSGNESDYSTGDKQTASDTHIFLLEWFKLYPEFLRNPFYIAGESYGGVYTPTLASELVKGIDANVKPKINFKGYMVGNGKTNTEIDDNSVMSFAHGMGLISDDLYQELVAECNGTYFDTVKATCKSKVDKALLVLEDVNELNILEPCNRGPEDKITISTALLPESFRELGITKRPIPVRKRMLGRTLPLRSRVRDGIIRTWPQLLQRDKIKCKPDDEVATTWLNNEAVREALHAENESVAGKWMICTELDYVSDSGSMIRYHKQLTSLGLRALIYSGDHDMLVPFTGTQAWTRSIGYKIVDEWRAWYVDDHQVAGYIQGYDNDFTFLTIKGAGHTAPRDKPKEALQFYSRWLEAKRI</sequence>
<reference evidence="11" key="2">
    <citation type="submission" date="2023-05" db="EMBL/GenBank/DDBJ databases">
        <authorList>
            <person name="Schelkunov M.I."/>
        </authorList>
    </citation>
    <scope>NUCLEOTIDE SEQUENCE</scope>
    <source>
        <strain evidence="11">Hsosn_3</strain>
        <tissue evidence="11">Leaf</tissue>
    </source>
</reference>
<comment type="caution">
    <text evidence="11">The sequence shown here is derived from an EMBL/GenBank/DDBJ whole genome shotgun (WGS) entry which is preliminary data.</text>
</comment>
<dbReference type="SUPFAM" id="SSF53474">
    <property type="entry name" value="alpha/beta-Hydrolases"/>
    <property type="match status" value="1"/>
</dbReference>
<keyword evidence="4 10" id="KW-0121">Carboxypeptidase</keyword>
<dbReference type="PANTHER" id="PTHR11802">
    <property type="entry name" value="SERINE PROTEASE FAMILY S10 SERINE CARBOXYPEPTIDASE"/>
    <property type="match status" value="1"/>
</dbReference>
<dbReference type="Gene3D" id="3.40.50.12670">
    <property type="match status" value="1"/>
</dbReference>
<evidence type="ECO:0000313" key="11">
    <source>
        <dbReference type="EMBL" id="KAK1398068.1"/>
    </source>
</evidence>
<evidence type="ECO:0000256" key="6">
    <source>
        <dbReference type="ARBA" id="ARBA00022729"/>
    </source>
</evidence>
<evidence type="ECO:0000256" key="10">
    <source>
        <dbReference type="RuleBase" id="RU361156"/>
    </source>
</evidence>
<protein>
    <recommendedName>
        <fullName evidence="10">Carboxypeptidase</fullName>
        <ecNumber evidence="10">3.4.16.-</ecNumber>
    </recommendedName>
</protein>
<feature type="signal peptide" evidence="10">
    <location>
        <begin position="1"/>
        <end position="21"/>
    </location>
</feature>
<dbReference type="GO" id="GO:0006508">
    <property type="term" value="P:proteolysis"/>
    <property type="evidence" value="ECO:0007669"/>
    <property type="project" value="UniProtKB-KW"/>
</dbReference>
<dbReference type="InterPro" id="IPR001563">
    <property type="entry name" value="Peptidase_S10"/>
</dbReference>
<dbReference type="AlphaFoldDB" id="A0AAD8J7Q6"/>
<keyword evidence="3" id="KW-0964">Secreted</keyword>
<dbReference type="InterPro" id="IPR029058">
    <property type="entry name" value="AB_hydrolase_fold"/>
</dbReference>
<evidence type="ECO:0000256" key="2">
    <source>
        <dbReference type="ARBA" id="ARBA00009431"/>
    </source>
</evidence>
<dbReference type="FunFam" id="3.40.50.12670:FF:000002">
    <property type="entry name" value="Carboxypeptidase"/>
    <property type="match status" value="1"/>
</dbReference>
<keyword evidence="12" id="KW-1185">Reference proteome</keyword>
<dbReference type="PROSITE" id="PS00131">
    <property type="entry name" value="CARBOXYPEPT_SER_SER"/>
    <property type="match status" value="1"/>
</dbReference>
<evidence type="ECO:0000256" key="8">
    <source>
        <dbReference type="ARBA" id="ARBA00023157"/>
    </source>
</evidence>
<organism evidence="11 12">
    <name type="scientific">Heracleum sosnowskyi</name>
    <dbReference type="NCBI Taxonomy" id="360622"/>
    <lineage>
        <taxon>Eukaryota</taxon>
        <taxon>Viridiplantae</taxon>
        <taxon>Streptophyta</taxon>
        <taxon>Embryophyta</taxon>
        <taxon>Tracheophyta</taxon>
        <taxon>Spermatophyta</taxon>
        <taxon>Magnoliopsida</taxon>
        <taxon>eudicotyledons</taxon>
        <taxon>Gunneridae</taxon>
        <taxon>Pentapetalae</taxon>
        <taxon>asterids</taxon>
        <taxon>campanulids</taxon>
        <taxon>Apiales</taxon>
        <taxon>Apiaceae</taxon>
        <taxon>Apioideae</taxon>
        <taxon>apioid superclade</taxon>
        <taxon>Tordylieae</taxon>
        <taxon>Tordyliinae</taxon>
        <taxon>Heracleum</taxon>
    </lineage>
</organism>
<keyword evidence="6 10" id="KW-0732">Signal</keyword>
<gene>
    <name evidence="11" type="ORF">POM88_007931</name>
</gene>
<dbReference type="Gene3D" id="3.40.50.1820">
    <property type="entry name" value="alpha/beta hydrolase"/>
    <property type="match status" value="1"/>
</dbReference>